<dbReference type="EMBL" id="PTQR01000128">
    <property type="protein sequence ID" value="TKX18636.1"/>
    <property type="molecule type" value="Genomic_DNA"/>
</dbReference>
<comment type="caution">
    <text evidence="1">The sequence shown here is derived from an EMBL/GenBank/DDBJ whole genome shotgun (WGS) entry which is preliminary data.</text>
</comment>
<gene>
    <name evidence="1" type="ORF">C1H76_9426</name>
</gene>
<dbReference type="AlphaFoldDB" id="A0A4U7AQI8"/>
<sequence length="68" mass="7713">MSSKLTAEEKQDLMAEEMNTIFTAKRTNQPDRICFLQAARQDRIRAGTDSVVTIEVKDSDSGPHKTHY</sequence>
<evidence type="ECO:0000313" key="1">
    <source>
        <dbReference type="EMBL" id="TKX18636.1"/>
    </source>
</evidence>
<evidence type="ECO:0000313" key="2">
    <source>
        <dbReference type="Proteomes" id="UP000308133"/>
    </source>
</evidence>
<accession>A0A4U7AQI8</accession>
<name>A0A4U7AQI8_9PEZI</name>
<reference evidence="1 2" key="1">
    <citation type="submission" date="2018-02" db="EMBL/GenBank/DDBJ databases">
        <title>Draft genome sequences of Elsinoe sp., causing black scab on jojoba.</title>
        <authorList>
            <person name="Stodart B."/>
            <person name="Jeffress S."/>
            <person name="Ash G."/>
            <person name="Arun Chinnappa K."/>
        </authorList>
    </citation>
    <scope>NUCLEOTIDE SEQUENCE [LARGE SCALE GENOMIC DNA]</scope>
    <source>
        <strain evidence="1 2">Hillstone_2</strain>
    </source>
</reference>
<proteinExistence type="predicted"/>
<protein>
    <submittedName>
        <fullName evidence="1">Uncharacterized protein</fullName>
    </submittedName>
</protein>
<dbReference type="Proteomes" id="UP000308133">
    <property type="component" value="Unassembled WGS sequence"/>
</dbReference>
<organism evidence="1 2">
    <name type="scientific">Elsinoe australis</name>
    <dbReference type="NCBI Taxonomy" id="40998"/>
    <lineage>
        <taxon>Eukaryota</taxon>
        <taxon>Fungi</taxon>
        <taxon>Dikarya</taxon>
        <taxon>Ascomycota</taxon>
        <taxon>Pezizomycotina</taxon>
        <taxon>Dothideomycetes</taxon>
        <taxon>Dothideomycetidae</taxon>
        <taxon>Myriangiales</taxon>
        <taxon>Elsinoaceae</taxon>
        <taxon>Elsinoe</taxon>
    </lineage>
</organism>